<reference evidence="1 2" key="1">
    <citation type="submission" date="2015-09" db="EMBL/GenBank/DDBJ databases">
        <title>A metagenomics-based metabolic model of nitrate-dependent anaerobic oxidation of methane by Methanoperedens-like archaea.</title>
        <authorList>
            <person name="Arshad A."/>
            <person name="Speth D.R."/>
            <person name="De Graaf R.M."/>
            <person name="Op Den Camp H.J."/>
            <person name="Jetten M.S."/>
            <person name="Welte C.U."/>
        </authorList>
    </citation>
    <scope>NUCLEOTIDE SEQUENCE [LARGE SCALE GENOMIC DNA]</scope>
</reference>
<sequence>KPYAFHVLLHEYLHTLGYMDESDVRKMAHKITKEVFGEEHLATKVAANTAHFFHNLVYPGATWQADEMKMELVGGFDRESASYIC</sequence>
<comment type="caution">
    <text evidence="1">The sequence shown here is derived from an EMBL/GenBank/DDBJ whole genome shotgun (WGS) entry which is preliminary data.</text>
</comment>
<name>A0A0P8A952_9EURY</name>
<evidence type="ECO:0000313" key="2">
    <source>
        <dbReference type="Proteomes" id="UP000050360"/>
    </source>
</evidence>
<organism evidence="1 2">
    <name type="scientific">Candidatus Methanoperedens nitratireducens</name>
    <dbReference type="NCBI Taxonomy" id="1392998"/>
    <lineage>
        <taxon>Archaea</taxon>
        <taxon>Methanobacteriati</taxon>
        <taxon>Methanobacteriota</taxon>
        <taxon>Stenosarchaea group</taxon>
        <taxon>Methanomicrobia</taxon>
        <taxon>Methanosarcinales</taxon>
        <taxon>ANME-2 cluster</taxon>
        <taxon>Candidatus Methanoperedentaceae</taxon>
        <taxon>Candidatus Methanoperedens</taxon>
    </lineage>
</organism>
<proteinExistence type="predicted"/>
<evidence type="ECO:0000313" key="1">
    <source>
        <dbReference type="EMBL" id="KPQ44814.1"/>
    </source>
</evidence>
<feature type="non-terminal residue" evidence="1">
    <location>
        <position position="1"/>
    </location>
</feature>
<dbReference type="AlphaFoldDB" id="A0A0P8A952"/>
<dbReference type="EMBL" id="LKCM01000053">
    <property type="protein sequence ID" value="KPQ44814.1"/>
    <property type="molecule type" value="Genomic_DNA"/>
</dbReference>
<dbReference type="Proteomes" id="UP000050360">
    <property type="component" value="Unassembled WGS sequence"/>
</dbReference>
<accession>A0A0P8A952</accession>
<protein>
    <submittedName>
        <fullName evidence="1">Uncharacterized protein</fullName>
    </submittedName>
</protein>
<gene>
    <name evidence="1" type="ORF">MPEBLZ_00592</name>
</gene>